<feature type="domain" description="SCP" evidence="1">
    <location>
        <begin position="27"/>
        <end position="119"/>
    </location>
</feature>
<dbReference type="Gene3D" id="3.40.33.10">
    <property type="entry name" value="CAP"/>
    <property type="match status" value="1"/>
</dbReference>
<protein>
    <submittedName>
        <fullName evidence="3">SCP domain-containing protein</fullName>
    </submittedName>
</protein>
<evidence type="ECO:0000259" key="1">
    <source>
        <dbReference type="SMART" id="SM00198"/>
    </source>
</evidence>
<dbReference type="WBParaSite" id="PEQ_0000009001-mRNA-1">
    <property type="protein sequence ID" value="PEQ_0000009001-mRNA-1"/>
    <property type="gene ID" value="PEQ_0000009001"/>
</dbReference>
<proteinExistence type="predicted"/>
<dbReference type="SUPFAM" id="SSF55797">
    <property type="entry name" value="PR-1-like"/>
    <property type="match status" value="1"/>
</dbReference>
<evidence type="ECO:0000313" key="3">
    <source>
        <dbReference type="WBParaSite" id="PEQ_0000009001-mRNA-1"/>
    </source>
</evidence>
<name>A0A914R0E7_PAREQ</name>
<dbReference type="CDD" id="cd05380">
    <property type="entry name" value="CAP_euk"/>
    <property type="match status" value="1"/>
</dbReference>
<keyword evidence="2" id="KW-1185">Reference proteome</keyword>
<reference evidence="3" key="1">
    <citation type="submission" date="2022-11" db="UniProtKB">
        <authorList>
            <consortium name="WormBaseParasite"/>
        </authorList>
    </citation>
    <scope>IDENTIFICATION</scope>
</reference>
<dbReference type="InterPro" id="IPR035940">
    <property type="entry name" value="CAP_sf"/>
</dbReference>
<organism evidence="2 3">
    <name type="scientific">Parascaris equorum</name>
    <name type="common">Equine roundworm</name>
    <dbReference type="NCBI Taxonomy" id="6256"/>
    <lineage>
        <taxon>Eukaryota</taxon>
        <taxon>Metazoa</taxon>
        <taxon>Ecdysozoa</taxon>
        <taxon>Nematoda</taxon>
        <taxon>Chromadorea</taxon>
        <taxon>Rhabditida</taxon>
        <taxon>Spirurina</taxon>
        <taxon>Ascaridomorpha</taxon>
        <taxon>Ascaridoidea</taxon>
        <taxon>Ascarididae</taxon>
        <taxon>Parascaris</taxon>
    </lineage>
</organism>
<accession>A0A914R0E7</accession>
<dbReference type="AlphaFoldDB" id="A0A914R0E7"/>
<evidence type="ECO:0000313" key="2">
    <source>
        <dbReference type="Proteomes" id="UP000887564"/>
    </source>
</evidence>
<dbReference type="Pfam" id="PF00188">
    <property type="entry name" value="CAP"/>
    <property type="match status" value="1"/>
</dbReference>
<dbReference type="InterPro" id="IPR014044">
    <property type="entry name" value="CAP_dom"/>
</dbReference>
<sequence length="120" mass="13661">MDAHHNFIGYVTATNCPNVRQQQFDPSNRRVVLDRHNVLRSMLAKGLVEYEGGARLRSGKNIYQLSWDCELERIAQGWADRCAYGHSTREHSKGAGENIYMHYTSGAQHSVGTEIYYSPD</sequence>
<dbReference type="Proteomes" id="UP000887564">
    <property type="component" value="Unplaced"/>
</dbReference>
<dbReference type="SMART" id="SM00198">
    <property type="entry name" value="SCP"/>
    <property type="match status" value="1"/>
</dbReference>